<name>A0A101FU54_9EURY</name>
<organism evidence="1 4">
    <name type="scientific">Methanothrix harundinacea</name>
    <dbReference type="NCBI Taxonomy" id="301375"/>
    <lineage>
        <taxon>Archaea</taxon>
        <taxon>Methanobacteriati</taxon>
        <taxon>Methanobacteriota</taxon>
        <taxon>Stenosarchaea group</taxon>
        <taxon>Methanomicrobia</taxon>
        <taxon>Methanotrichales</taxon>
        <taxon>Methanotrichaceae</taxon>
        <taxon>Methanothrix</taxon>
    </lineage>
</organism>
<evidence type="ECO:0000313" key="4">
    <source>
        <dbReference type="Proteomes" id="UP000057043"/>
    </source>
</evidence>
<proteinExistence type="predicted"/>
<evidence type="ECO:0000313" key="3">
    <source>
        <dbReference type="Proteomes" id="UP000053961"/>
    </source>
</evidence>
<dbReference type="EMBL" id="LGHB01000040">
    <property type="protein sequence ID" value="KUK94952.1"/>
    <property type="molecule type" value="Genomic_DNA"/>
</dbReference>
<evidence type="ECO:0000313" key="1">
    <source>
        <dbReference type="EMBL" id="KUK44339.1"/>
    </source>
</evidence>
<dbReference type="EMBL" id="LGFT01000027">
    <property type="protein sequence ID" value="KUK44339.1"/>
    <property type="molecule type" value="Genomic_DNA"/>
</dbReference>
<sequence length="126" mass="13377">MNMMNNNMVSWIARIAVLGLLLVTVGLAQENATILPPVDVNVTVENRTENVTIEVVPLTNTRQVLALSGTDSSIFDSGLFTKSAAGFVSNPAYTASMNTFLAGNETATYPTGKMATLGLVHMVTNN</sequence>
<dbReference type="PATRIC" id="fig|301375.6.peg.1724"/>
<reference evidence="3 4" key="2">
    <citation type="journal article" date="2015" name="MBio">
        <title>Genome-Resolved Metagenomic Analysis Reveals Roles for Candidate Phyla and Other Microbial Community Members in Biogeochemical Transformations in Oil Reservoirs.</title>
        <authorList>
            <person name="Hu P."/>
            <person name="Tom L."/>
            <person name="Singh A."/>
            <person name="Thomas B.C."/>
            <person name="Baker B.J."/>
            <person name="Piceno Y.M."/>
            <person name="Andersen G.L."/>
            <person name="Banfield J.F."/>
        </authorList>
    </citation>
    <scope>NUCLEOTIDE SEQUENCE [LARGE SCALE GENOMIC DNA]</scope>
    <source>
        <strain evidence="1">57_489</strain>
    </source>
</reference>
<accession>A0A101FU54</accession>
<comment type="caution">
    <text evidence="1">The sequence shown here is derived from an EMBL/GenBank/DDBJ whole genome shotgun (WGS) entry which is preliminary data.</text>
</comment>
<evidence type="ECO:0000313" key="2">
    <source>
        <dbReference type="EMBL" id="KUK94952.1"/>
    </source>
</evidence>
<gene>
    <name evidence="1" type="ORF">XD72_1258</name>
    <name evidence="2" type="ORF">XE07_1974</name>
</gene>
<protein>
    <submittedName>
        <fullName evidence="1">Uncharacterized protein</fullName>
    </submittedName>
</protein>
<dbReference type="AlphaFoldDB" id="A0A101FU54"/>
<dbReference type="Proteomes" id="UP000053961">
    <property type="component" value="Unassembled WGS sequence"/>
</dbReference>
<reference evidence="2" key="1">
    <citation type="journal article" date="2015" name="MBio">
        <title>Genome-resolved metagenomic analysis reveals roles for candidate phyla and other microbial community members in biogeochemical transformations in oil reservoirs.</title>
        <authorList>
            <person name="Hu P."/>
            <person name="Tom L."/>
            <person name="Singh A."/>
            <person name="Thomas B.C."/>
            <person name="Baker B.J."/>
            <person name="Piceno Y.M."/>
            <person name="Andersen G.L."/>
            <person name="Banfield J.F."/>
        </authorList>
    </citation>
    <scope>NUCLEOTIDE SEQUENCE [LARGE SCALE GENOMIC DNA]</scope>
    <source>
        <strain evidence="2">56_747</strain>
    </source>
</reference>
<dbReference type="Proteomes" id="UP000057043">
    <property type="component" value="Unassembled WGS sequence"/>
</dbReference>